<accession>U5QFQ1</accession>
<dbReference type="AlphaFoldDB" id="U5QFQ1"/>
<dbReference type="EMBL" id="CP003587">
    <property type="protein sequence ID" value="AGY56505.1"/>
    <property type="molecule type" value="Genomic_DNA"/>
</dbReference>
<keyword evidence="1" id="KW-0472">Membrane</keyword>
<evidence type="ECO:0000313" key="2">
    <source>
        <dbReference type="EMBL" id="AGY56505.1"/>
    </source>
</evidence>
<proteinExistence type="predicted"/>
<evidence type="ECO:0000313" key="3">
    <source>
        <dbReference type="Proteomes" id="UP000017396"/>
    </source>
</evidence>
<name>U5QFQ1_GLOK1</name>
<dbReference type="OrthoDB" id="9903300at2"/>
<keyword evidence="1" id="KW-0812">Transmembrane</keyword>
<organism evidence="2 3">
    <name type="scientific">Gloeobacter kilaueensis (strain ATCC BAA-2537 / CCAP 1431/1 / ULC 316 / JS1)</name>
    <dbReference type="NCBI Taxonomy" id="1183438"/>
    <lineage>
        <taxon>Bacteria</taxon>
        <taxon>Bacillati</taxon>
        <taxon>Cyanobacteriota</taxon>
        <taxon>Cyanophyceae</taxon>
        <taxon>Gloeobacterales</taxon>
        <taxon>Gloeobacteraceae</taxon>
        <taxon>Gloeobacter</taxon>
    </lineage>
</organism>
<dbReference type="Proteomes" id="UP000017396">
    <property type="component" value="Chromosome"/>
</dbReference>
<gene>
    <name evidence="2" type="ORF">GKIL_0258</name>
</gene>
<reference evidence="2 3" key="1">
    <citation type="journal article" date="2013" name="PLoS ONE">
        <title>Cultivation and Complete Genome Sequencing of Gloeobacter kilaueensis sp. nov., from a Lava Cave in Kilauea Caldera, Hawai'i.</title>
        <authorList>
            <person name="Saw J.H."/>
            <person name="Schatz M."/>
            <person name="Brown M.V."/>
            <person name="Kunkel D.D."/>
            <person name="Foster J.S."/>
            <person name="Shick H."/>
            <person name="Christensen S."/>
            <person name="Hou S."/>
            <person name="Wan X."/>
            <person name="Donachie S.P."/>
        </authorList>
    </citation>
    <scope>NUCLEOTIDE SEQUENCE [LARGE SCALE GENOMIC DNA]</scope>
    <source>
        <strain evidence="3">JS</strain>
    </source>
</reference>
<evidence type="ECO:0000256" key="1">
    <source>
        <dbReference type="SAM" id="Phobius"/>
    </source>
</evidence>
<dbReference type="STRING" id="1183438.GKIL_0258"/>
<keyword evidence="1" id="KW-1133">Transmembrane helix</keyword>
<evidence type="ECO:0008006" key="4">
    <source>
        <dbReference type="Google" id="ProtNLM"/>
    </source>
</evidence>
<sequence>MADTQEISVVTNGKLAATPADELPLSEADLQRTRERIAQTATQIEKRVKEDLNWRTWVGRYPLTAVGLAAAAGALVAMGLPDRRNKNRTGEAAIVREASKNSLLATVVSTVATIALREGIKVVSERLLGESNREKN</sequence>
<dbReference type="RefSeq" id="WP_023171514.1">
    <property type="nucleotide sequence ID" value="NC_022600.1"/>
</dbReference>
<protein>
    <recommendedName>
        <fullName evidence="4">DUF3618 domain-containing protein</fullName>
    </recommendedName>
</protein>
<dbReference type="KEGG" id="glj:GKIL_0258"/>
<dbReference type="HOGENOM" id="CLU_1728780_0_0_3"/>
<keyword evidence="3" id="KW-1185">Reference proteome</keyword>
<feature type="transmembrane region" description="Helical" evidence="1">
    <location>
        <begin position="61"/>
        <end position="80"/>
    </location>
</feature>